<gene>
    <name evidence="3" type="ORF">FHP29_04905</name>
</gene>
<dbReference type="OrthoDB" id="3790820at2"/>
<evidence type="ECO:0000256" key="2">
    <source>
        <dbReference type="SAM" id="Phobius"/>
    </source>
</evidence>
<keyword evidence="4" id="KW-1185">Reference proteome</keyword>
<keyword evidence="2" id="KW-0812">Transmembrane</keyword>
<proteinExistence type="predicted"/>
<accession>A0A5C4WCS1</accession>
<feature type="transmembrane region" description="Helical" evidence="2">
    <location>
        <begin position="93"/>
        <end position="115"/>
    </location>
</feature>
<keyword evidence="2" id="KW-0472">Membrane</keyword>
<evidence type="ECO:0008006" key="5">
    <source>
        <dbReference type="Google" id="ProtNLM"/>
    </source>
</evidence>
<dbReference type="EMBL" id="VDMP01000017">
    <property type="protein sequence ID" value="TNM45149.1"/>
    <property type="molecule type" value="Genomic_DNA"/>
</dbReference>
<feature type="region of interest" description="Disordered" evidence="1">
    <location>
        <begin position="169"/>
        <end position="189"/>
    </location>
</feature>
<name>A0A5C4WCS1_9ACTN</name>
<dbReference type="RefSeq" id="WP_139621729.1">
    <property type="nucleotide sequence ID" value="NZ_VDMP01000017.1"/>
</dbReference>
<feature type="transmembrane region" description="Helical" evidence="2">
    <location>
        <begin position="145"/>
        <end position="164"/>
    </location>
</feature>
<feature type="transmembrane region" description="Helical" evidence="2">
    <location>
        <begin position="65"/>
        <end position="86"/>
    </location>
</feature>
<organism evidence="3 4">
    <name type="scientific">Nocardioides albidus</name>
    <dbReference type="NCBI Taxonomy" id="1517589"/>
    <lineage>
        <taxon>Bacteria</taxon>
        <taxon>Bacillati</taxon>
        <taxon>Actinomycetota</taxon>
        <taxon>Actinomycetes</taxon>
        <taxon>Propionibacteriales</taxon>
        <taxon>Nocardioidaceae</taxon>
        <taxon>Nocardioides</taxon>
    </lineage>
</organism>
<dbReference type="Proteomes" id="UP000313231">
    <property type="component" value="Unassembled WGS sequence"/>
</dbReference>
<evidence type="ECO:0000313" key="4">
    <source>
        <dbReference type="Proteomes" id="UP000313231"/>
    </source>
</evidence>
<feature type="transmembrane region" description="Helical" evidence="2">
    <location>
        <begin position="7"/>
        <end position="28"/>
    </location>
</feature>
<sequence length="189" mass="19966">MRRDLVVPLAVPVVLGPLLGALGGWLWWTWWGPAPMGRIYDTEAGKAWYPDPFDPGITRDFSATATYVVVGFGLAVLLGLVCGWLARERAVPGLLAVLVGAGLGLAVMAVLGEFLGPTDPASLLAAHEVGDRLPGHLDVTGWTPYLAWPVGALLAYLVLMLSFSPTPATDRAERSEQTEQPSAAPAPQG</sequence>
<protein>
    <recommendedName>
        <fullName evidence="5">DUF2567 domain-containing protein</fullName>
    </recommendedName>
</protein>
<dbReference type="AlphaFoldDB" id="A0A5C4WCS1"/>
<evidence type="ECO:0000256" key="1">
    <source>
        <dbReference type="SAM" id="MobiDB-lite"/>
    </source>
</evidence>
<reference evidence="3 4" key="1">
    <citation type="journal article" date="2016" name="Int. J. Syst. Evol. Microbiol.">
        <title>Nocardioides albidus sp. nov., an actinobacterium isolated from garden soil.</title>
        <authorList>
            <person name="Singh H."/>
            <person name="Du J."/>
            <person name="Trinh H."/>
            <person name="Won K."/>
            <person name="Yang J.E."/>
            <person name="Yin C."/>
            <person name="Kook M."/>
            <person name="Yi T.H."/>
        </authorList>
    </citation>
    <scope>NUCLEOTIDE SEQUENCE [LARGE SCALE GENOMIC DNA]</scope>
    <source>
        <strain evidence="3 4">CCTCC AB 2015297</strain>
    </source>
</reference>
<evidence type="ECO:0000313" key="3">
    <source>
        <dbReference type="EMBL" id="TNM45149.1"/>
    </source>
</evidence>
<comment type="caution">
    <text evidence="3">The sequence shown here is derived from an EMBL/GenBank/DDBJ whole genome shotgun (WGS) entry which is preliminary data.</text>
</comment>
<keyword evidence="2" id="KW-1133">Transmembrane helix</keyword>